<reference evidence="3" key="2">
    <citation type="submission" date="2020-09" db="EMBL/GenBank/DDBJ databases">
        <authorList>
            <person name="Sun Q."/>
            <person name="Ohkuma M."/>
        </authorList>
    </citation>
    <scope>NUCLEOTIDE SEQUENCE</scope>
    <source>
        <strain evidence="3">JCM 4234</strain>
    </source>
</reference>
<feature type="compositionally biased region" description="Pro residues" evidence="1">
    <location>
        <begin position="137"/>
        <end position="147"/>
    </location>
</feature>
<dbReference type="GO" id="GO:0003677">
    <property type="term" value="F:DNA binding"/>
    <property type="evidence" value="ECO:0007669"/>
    <property type="project" value="InterPro"/>
</dbReference>
<feature type="domain" description="Transposase IS110-like N-terminal" evidence="2">
    <location>
        <begin position="11"/>
        <end position="128"/>
    </location>
</feature>
<organism evidence="3 4">
    <name type="scientific">Streptomyces griseoviridis</name>
    <dbReference type="NCBI Taxonomy" id="45398"/>
    <lineage>
        <taxon>Bacteria</taxon>
        <taxon>Bacillati</taxon>
        <taxon>Actinomycetota</taxon>
        <taxon>Actinomycetes</taxon>
        <taxon>Kitasatosporales</taxon>
        <taxon>Streptomycetaceae</taxon>
        <taxon>Streptomyces</taxon>
    </lineage>
</organism>
<reference evidence="3" key="1">
    <citation type="journal article" date="2014" name="Int. J. Syst. Evol. Microbiol.">
        <title>Complete genome sequence of Corynebacterium casei LMG S-19264T (=DSM 44701T), isolated from a smear-ripened cheese.</title>
        <authorList>
            <consortium name="US DOE Joint Genome Institute (JGI-PGF)"/>
            <person name="Walter F."/>
            <person name="Albersmeier A."/>
            <person name="Kalinowski J."/>
            <person name="Ruckert C."/>
        </authorList>
    </citation>
    <scope>NUCLEOTIDE SEQUENCE</scope>
    <source>
        <strain evidence="3">JCM 4234</strain>
    </source>
</reference>
<dbReference type="InterPro" id="IPR002525">
    <property type="entry name" value="Transp_IS110-like_N"/>
</dbReference>
<gene>
    <name evidence="3" type="ORF">GCM10010238_43830</name>
</gene>
<proteinExistence type="predicted"/>
<feature type="region of interest" description="Disordered" evidence="1">
    <location>
        <begin position="120"/>
        <end position="165"/>
    </location>
</feature>
<name>A0A918LHZ8_STRGD</name>
<dbReference type="Proteomes" id="UP000653493">
    <property type="component" value="Unassembled WGS sequence"/>
</dbReference>
<dbReference type="AlphaFoldDB" id="A0A918LHZ8"/>
<protein>
    <recommendedName>
        <fullName evidence="2">Transposase IS110-like N-terminal domain-containing protein</fullName>
    </recommendedName>
</protein>
<accession>A0A918LHZ8</accession>
<dbReference type="Pfam" id="PF01548">
    <property type="entry name" value="DEDD_Tnp_IS110"/>
    <property type="match status" value="1"/>
</dbReference>
<evidence type="ECO:0000259" key="2">
    <source>
        <dbReference type="Pfam" id="PF01548"/>
    </source>
</evidence>
<dbReference type="GO" id="GO:0006313">
    <property type="term" value="P:DNA transposition"/>
    <property type="evidence" value="ECO:0007669"/>
    <property type="project" value="InterPro"/>
</dbReference>
<dbReference type="GO" id="GO:0004803">
    <property type="term" value="F:transposase activity"/>
    <property type="evidence" value="ECO:0007669"/>
    <property type="project" value="InterPro"/>
</dbReference>
<keyword evidence="4" id="KW-1185">Reference proteome</keyword>
<sequence>MVDIDGVGVFLGLDVGRHAHHGHGPTPAGKRVFDTPLPNGELHLRAVSGKLKAEFGTVLVVVDQPASIGALPRTVARDSGCEVACPPGLAMHRIAGLHPGEARTDAKDAAVIADAARTMPHTPRSGRRTARITRPPGGRPTLPPAPCAVPSGQGGTDRTVYPPSA</sequence>
<comment type="caution">
    <text evidence="3">The sequence shown here is derived from an EMBL/GenBank/DDBJ whole genome shotgun (WGS) entry which is preliminary data.</text>
</comment>
<evidence type="ECO:0000313" key="4">
    <source>
        <dbReference type="Proteomes" id="UP000653493"/>
    </source>
</evidence>
<evidence type="ECO:0000256" key="1">
    <source>
        <dbReference type="SAM" id="MobiDB-lite"/>
    </source>
</evidence>
<evidence type="ECO:0000313" key="3">
    <source>
        <dbReference type="EMBL" id="GGS49372.1"/>
    </source>
</evidence>
<dbReference type="EMBL" id="BMSL01000013">
    <property type="protein sequence ID" value="GGS49372.1"/>
    <property type="molecule type" value="Genomic_DNA"/>
</dbReference>